<dbReference type="AlphaFoldDB" id="A0A5F8AQI8"/>
<dbReference type="Ensembl" id="ENSMMUT00000102097.1">
    <property type="protein sequence ID" value="ENSMMUP00000079648.1"/>
    <property type="gene ID" value="ENSMMUG00000059856.1"/>
</dbReference>
<dbReference type="GeneTree" id="ENSGT00940000161627"/>
<reference evidence="1" key="3">
    <citation type="submission" date="2025-08" db="UniProtKB">
        <authorList>
            <consortium name="Ensembl"/>
        </authorList>
    </citation>
    <scope>IDENTIFICATION</scope>
    <source>
        <strain evidence="1">17573</strain>
    </source>
</reference>
<organism evidence="1 2">
    <name type="scientific">Macaca mulatta</name>
    <name type="common">Rhesus macaque</name>
    <dbReference type="NCBI Taxonomy" id="9544"/>
    <lineage>
        <taxon>Eukaryota</taxon>
        <taxon>Metazoa</taxon>
        <taxon>Chordata</taxon>
        <taxon>Craniata</taxon>
        <taxon>Vertebrata</taxon>
        <taxon>Euteleostomi</taxon>
        <taxon>Mammalia</taxon>
        <taxon>Eutheria</taxon>
        <taxon>Euarchontoglires</taxon>
        <taxon>Primates</taxon>
        <taxon>Haplorrhini</taxon>
        <taxon>Catarrhini</taxon>
        <taxon>Cercopithecidae</taxon>
        <taxon>Cercopithecinae</taxon>
        <taxon>Macaca</taxon>
    </lineage>
</organism>
<dbReference type="InParanoid" id="A0A5F8AQI8"/>
<keyword evidence="2" id="KW-1185">Reference proteome</keyword>
<protein>
    <submittedName>
        <fullName evidence="1">Uncharacterized protein</fullName>
    </submittedName>
</protein>
<proteinExistence type="predicted"/>
<dbReference type="VEuPathDB" id="HostDB:ENSMMUG00000059856"/>
<reference evidence="1" key="4">
    <citation type="submission" date="2025-09" db="UniProtKB">
        <authorList>
            <consortium name="Ensembl"/>
        </authorList>
    </citation>
    <scope>IDENTIFICATION</scope>
    <source>
        <strain evidence="1">17573</strain>
    </source>
</reference>
<dbReference type="OMA" id="NIAIVWR"/>
<dbReference type="Bgee" id="ENSMMUG00000059856">
    <property type="expression patterns" value="Expressed in testis and 1 other cell type or tissue"/>
</dbReference>
<reference evidence="1" key="2">
    <citation type="submission" date="2019-01" db="EMBL/GenBank/DDBJ databases">
        <authorList>
            <person name="Graves T."/>
            <person name="Eichler E.E."/>
            <person name="Wilson R.K."/>
        </authorList>
    </citation>
    <scope>NUCLEOTIDE SEQUENCE [LARGE SCALE GENOMIC DNA]</scope>
    <source>
        <strain evidence="1">17573</strain>
    </source>
</reference>
<evidence type="ECO:0000313" key="2">
    <source>
        <dbReference type="Proteomes" id="UP000006718"/>
    </source>
</evidence>
<accession>A0A5F8AQI8</accession>
<reference evidence="2" key="1">
    <citation type="journal article" date="2007" name="Science">
        <title>Evolutionary and biomedical insights from the rhesus macaque genome.</title>
        <authorList>
            <person name="Gibbs R.A."/>
            <person name="Rogers J."/>
            <person name="Katze M.G."/>
            <person name="Bumgarner R."/>
            <person name="Weinstock G.M."/>
            <person name="Mardis E.R."/>
            <person name="Remington K.A."/>
            <person name="Strausberg R.L."/>
            <person name="Venter J.C."/>
            <person name="Wilson R.K."/>
            <person name="Batzer M.A."/>
            <person name="Bustamante C.D."/>
            <person name="Eichler E.E."/>
            <person name="Hahn M.W."/>
            <person name="Hardison R.C."/>
            <person name="Makova K.D."/>
            <person name="Miller W."/>
            <person name="Milosavljevic A."/>
            <person name="Palermo R.E."/>
            <person name="Siepel A."/>
            <person name="Sikela J.M."/>
            <person name="Attaway T."/>
            <person name="Bell S."/>
            <person name="Bernard K.E."/>
            <person name="Buhay C.J."/>
            <person name="Chandrabose M.N."/>
            <person name="Dao M."/>
            <person name="Davis C."/>
            <person name="Delehaunty K.D."/>
            <person name="Ding Y."/>
            <person name="Dinh H.H."/>
            <person name="Dugan-Rocha S."/>
            <person name="Fulton L.A."/>
            <person name="Gabisi R.A."/>
            <person name="Garner T.T."/>
            <person name="Godfrey J."/>
            <person name="Hawes A.C."/>
            <person name="Hernandez J."/>
            <person name="Hines S."/>
            <person name="Holder M."/>
            <person name="Hume J."/>
            <person name="Jhangiani S.N."/>
            <person name="Joshi V."/>
            <person name="Khan Z.M."/>
            <person name="Kirkness E.F."/>
            <person name="Cree A."/>
            <person name="Fowler R.G."/>
            <person name="Lee S."/>
            <person name="Lewis L.R."/>
            <person name="Li Z."/>
            <person name="Liu Y.-S."/>
            <person name="Moore S.M."/>
            <person name="Muzny D."/>
            <person name="Nazareth L.V."/>
            <person name="Ngo D.N."/>
            <person name="Okwuonu G.O."/>
            <person name="Pai G."/>
            <person name="Parker D."/>
            <person name="Paul H.A."/>
            <person name="Pfannkoch C."/>
            <person name="Pohl C.S."/>
            <person name="Rogers Y.-H.C."/>
            <person name="Ruiz S.J."/>
            <person name="Sabo A."/>
            <person name="Santibanez J."/>
            <person name="Schneider B.W."/>
            <person name="Smith S.M."/>
            <person name="Sodergren E."/>
            <person name="Svatek A.F."/>
            <person name="Utterback T.R."/>
            <person name="Vattathil S."/>
            <person name="Warren W."/>
            <person name="White C.S."/>
            <person name="Chinwalla A.T."/>
            <person name="Feng Y."/>
            <person name="Halpern A.L."/>
            <person name="Hillier L.W."/>
            <person name="Huang X."/>
            <person name="Minx P."/>
            <person name="Nelson J.O."/>
            <person name="Pepin K.H."/>
            <person name="Qin X."/>
            <person name="Sutton G.G."/>
            <person name="Venter E."/>
            <person name="Walenz B.P."/>
            <person name="Wallis J.W."/>
            <person name="Worley K.C."/>
            <person name="Yang S.-P."/>
            <person name="Jones S.M."/>
            <person name="Marra M.A."/>
            <person name="Rocchi M."/>
            <person name="Schein J.E."/>
            <person name="Baertsch R."/>
            <person name="Clarke L."/>
            <person name="Csuros M."/>
            <person name="Glasscock J."/>
            <person name="Harris R.A."/>
            <person name="Havlak P."/>
            <person name="Jackson A.R."/>
            <person name="Jiang H."/>
            <person name="Liu Y."/>
            <person name="Messina D.N."/>
            <person name="Shen Y."/>
            <person name="Song H.X.-Z."/>
            <person name="Wylie T."/>
            <person name="Zhang L."/>
            <person name="Birney E."/>
            <person name="Han K."/>
            <person name="Konkel M.K."/>
            <person name="Lee J."/>
            <person name="Smit A.F.A."/>
            <person name="Ullmer B."/>
            <person name="Wang H."/>
            <person name="Xing J."/>
            <person name="Burhans R."/>
            <person name="Cheng Z."/>
            <person name="Karro J.E."/>
            <person name="Ma J."/>
            <person name="Raney B."/>
            <person name="She X."/>
            <person name="Cox M.J."/>
            <person name="Demuth J.P."/>
            <person name="Dumas L.J."/>
            <person name="Han S.-G."/>
            <person name="Hopkins J."/>
            <person name="Karimpour-Fard A."/>
            <person name="Kim Y.H."/>
            <person name="Pollack J.R."/>
            <person name="Vinar T."/>
            <person name="Addo-Quaye C."/>
            <person name="Degenhardt J."/>
            <person name="Denby A."/>
            <person name="Hubisz M.J."/>
            <person name="Indap A."/>
            <person name="Kosiol C."/>
            <person name="Lahn B.T."/>
            <person name="Lawson H.A."/>
            <person name="Marklein A."/>
            <person name="Nielsen R."/>
            <person name="Vallender E.J."/>
            <person name="Clark A.G."/>
            <person name="Ferguson B."/>
            <person name="Hernandez R.D."/>
            <person name="Hirani K."/>
            <person name="Kehrer-Sawatzki H."/>
            <person name="Kolb J."/>
            <person name="Patil S."/>
            <person name="Pu L.-L."/>
            <person name="Ren Y."/>
            <person name="Smith D.G."/>
            <person name="Wheeler D.A."/>
            <person name="Schenck I."/>
            <person name="Ball E.V."/>
            <person name="Chen R."/>
            <person name="Cooper D.N."/>
            <person name="Giardine B."/>
            <person name="Hsu F."/>
            <person name="Kent W.J."/>
            <person name="Lesk A."/>
            <person name="Nelson D.L."/>
            <person name="O'brien W.E."/>
            <person name="Pruefer K."/>
            <person name="Stenson P.D."/>
            <person name="Wallace J.C."/>
            <person name="Ke H."/>
            <person name="Liu X.-M."/>
            <person name="Wang P."/>
            <person name="Xiang A.P."/>
            <person name="Yang F."/>
            <person name="Barber G.P."/>
            <person name="Haussler D."/>
            <person name="Karolchik D."/>
            <person name="Kern A.D."/>
            <person name="Kuhn R.M."/>
            <person name="Smith K.E."/>
            <person name="Zwieg A.S."/>
        </authorList>
    </citation>
    <scope>NUCLEOTIDE SEQUENCE [LARGE SCALE GENOMIC DNA]</scope>
    <source>
        <strain evidence="2">17573</strain>
    </source>
</reference>
<evidence type="ECO:0000313" key="1">
    <source>
        <dbReference type="Ensembl" id="ENSMMUP00000079648.1"/>
    </source>
</evidence>
<dbReference type="Proteomes" id="UP000006718">
    <property type="component" value="Chromosome 13"/>
</dbReference>
<dbReference type="STRING" id="9544.ENSMMUP00000079648"/>
<dbReference type="PANTHER" id="PTHR46254:SF12">
    <property type="entry name" value="RNA BINDING MOTIF SINGLE STRANDED INTERACTING PROTEIN 2"/>
    <property type="match status" value="1"/>
</dbReference>
<sequence>FFFFLSRSCSVTQAGVQWHDLSSLQPLPPGFKRFSCLSLLSSWDYRSAPLRLANFCVFSRDGFHMLARLVLNFWSQVIHPCLASQSAAITGVSHRARAKRINIAIVWRISPFLSIP</sequence>
<dbReference type="PANTHER" id="PTHR46254">
    <property type="entry name" value="PROTEIN GVQW1-RELATED"/>
    <property type="match status" value="1"/>
</dbReference>
<name>A0A5F8AQI8_MACMU</name>